<keyword evidence="4" id="KW-0636">Prenylation</keyword>
<organism evidence="7 8">
    <name type="scientific">Clitoria ternatea</name>
    <name type="common">Butterfly pea</name>
    <dbReference type="NCBI Taxonomy" id="43366"/>
    <lineage>
        <taxon>Eukaryota</taxon>
        <taxon>Viridiplantae</taxon>
        <taxon>Streptophyta</taxon>
        <taxon>Embryophyta</taxon>
        <taxon>Tracheophyta</taxon>
        <taxon>Spermatophyta</taxon>
        <taxon>Magnoliopsida</taxon>
        <taxon>eudicotyledons</taxon>
        <taxon>Gunneridae</taxon>
        <taxon>Pentapetalae</taxon>
        <taxon>rosids</taxon>
        <taxon>fabids</taxon>
        <taxon>Fabales</taxon>
        <taxon>Fabaceae</taxon>
        <taxon>Papilionoideae</taxon>
        <taxon>50 kb inversion clade</taxon>
        <taxon>NPAAA clade</taxon>
        <taxon>indigoferoid/millettioid clade</taxon>
        <taxon>Phaseoleae</taxon>
        <taxon>Clitoria</taxon>
    </lineage>
</organism>
<protein>
    <recommendedName>
        <fullName evidence="6">HMA domain-containing protein</fullName>
    </recommendedName>
</protein>
<dbReference type="Proteomes" id="UP001359559">
    <property type="component" value="Unassembled WGS sequence"/>
</dbReference>
<evidence type="ECO:0000313" key="8">
    <source>
        <dbReference type="Proteomes" id="UP001359559"/>
    </source>
</evidence>
<reference evidence="7 8" key="1">
    <citation type="submission" date="2024-01" db="EMBL/GenBank/DDBJ databases">
        <title>The genomes of 5 underutilized Papilionoideae crops provide insights into root nodulation and disease resistance.</title>
        <authorList>
            <person name="Yuan L."/>
        </authorList>
    </citation>
    <scope>NUCLEOTIDE SEQUENCE [LARGE SCALE GENOMIC DNA]</scope>
    <source>
        <strain evidence="7">LY-2023</strain>
        <tissue evidence="7">Leaf</tissue>
    </source>
</reference>
<dbReference type="PANTHER" id="PTHR45868">
    <property type="entry name" value="HEAVY METAL-ASSOCIATED ISOPRENYLATED PLANT PROTEIN 33-RELATED"/>
    <property type="match status" value="1"/>
</dbReference>
<keyword evidence="3" id="KW-0449">Lipoprotein</keyword>
<keyword evidence="1" id="KW-0488">Methylation</keyword>
<comment type="caution">
    <text evidence="7">The sequence shown here is derived from an EMBL/GenBank/DDBJ whole genome shotgun (WGS) entry which is preliminary data.</text>
</comment>
<dbReference type="AlphaFoldDB" id="A0AAN9P597"/>
<proteinExistence type="inferred from homology"/>
<dbReference type="EMBL" id="JAYKXN010000005">
    <property type="protein sequence ID" value="KAK7285229.1"/>
    <property type="molecule type" value="Genomic_DNA"/>
</dbReference>
<feature type="domain" description="HMA" evidence="6">
    <location>
        <begin position="13"/>
        <end position="76"/>
    </location>
</feature>
<dbReference type="FunFam" id="3.30.70.100:FF:000008">
    <property type="entry name" value="Copper transport protein ATOX1"/>
    <property type="match status" value="1"/>
</dbReference>
<dbReference type="Pfam" id="PF00403">
    <property type="entry name" value="HMA"/>
    <property type="match status" value="1"/>
</dbReference>
<gene>
    <name evidence="7" type="ORF">RJT34_19993</name>
</gene>
<dbReference type="SUPFAM" id="SSF55008">
    <property type="entry name" value="HMA, heavy metal-associated domain"/>
    <property type="match status" value="1"/>
</dbReference>
<dbReference type="CDD" id="cd00371">
    <property type="entry name" value="HMA"/>
    <property type="match status" value="1"/>
</dbReference>
<dbReference type="Gene3D" id="3.30.70.100">
    <property type="match status" value="1"/>
</dbReference>
<dbReference type="PANTHER" id="PTHR45868:SF74">
    <property type="entry name" value="HEAVY METAL-ASSOCIATED ISOPRENYLATED PLANT PROTEIN 33"/>
    <property type="match status" value="1"/>
</dbReference>
<name>A0AAN9P597_CLITE</name>
<comment type="similarity">
    <text evidence="5">Belongs to the HIPP family.</text>
</comment>
<dbReference type="InterPro" id="IPR006121">
    <property type="entry name" value="HMA_dom"/>
</dbReference>
<evidence type="ECO:0000256" key="4">
    <source>
        <dbReference type="ARBA" id="ARBA00023289"/>
    </source>
</evidence>
<keyword evidence="8" id="KW-1185">Reference proteome</keyword>
<evidence type="ECO:0000256" key="5">
    <source>
        <dbReference type="ARBA" id="ARBA00024045"/>
    </source>
</evidence>
<accession>A0AAN9P597</accession>
<evidence type="ECO:0000256" key="2">
    <source>
        <dbReference type="ARBA" id="ARBA00022723"/>
    </source>
</evidence>
<dbReference type="InterPro" id="IPR036163">
    <property type="entry name" value="HMA_dom_sf"/>
</dbReference>
<evidence type="ECO:0000256" key="1">
    <source>
        <dbReference type="ARBA" id="ARBA00022481"/>
    </source>
</evidence>
<evidence type="ECO:0000313" key="7">
    <source>
        <dbReference type="EMBL" id="KAK7285229.1"/>
    </source>
</evidence>
<evidence type="ECO:0000256" key="3">
    <source>
        <dbReference type="ARBA" id="ARBA00023288"/>
    </source>
</evidence>
<keyword evidence="2" id="KW-0479">Metal-binding</keyword>
<dbReference type="GO" id="GO:0046872">
    <property type="term" value="F:metal ion binding"/>
    <property type="evidence" value="ECO:0007669"/>
    <property type="project" value="UniProtKB-KW"/>
</dbReference>
<dbReference type="PROSITE" id="PS50846">
    <property type="entry name" value="HMA_2"/>
    <property type="match status" value="1"/>
</dbReference>
<evidence type="ECO:0000259" key="6">
    <source>
        <dbReference type="PROSITE" id="PS50846"/>
    </source>
</evidence>
<sequence length="197" mass="22623">MGETFFSDEFLEIEICVLKVHMNCQGCMNKVKKVLKKIEGVYKVDINAEEQKVTVTGVVDPSTLVQELAKFGKHAEIWNAGYSDSEDQCKINDPSASENSSVIPTYFGKDHWGPQDMSFKTMESRNNQHYVEPLFLENVNNRTNHNFPIAKTHGYYHHYHPSNMMQLSSNHLPWAIHIQMGDTPTCNDKTMNAYMHH</sequence>